<dbReference type="PANTHER" id="PTHR37984">
    <property type="entry name" value="PROTEIN CBG26694"/>
    <property type="match status" value="1"/>
</dbReference>
<evidence type="ECO:0000256" key="2">
    <source>
        <dbReference type="ARBA" id="ARBA00022695"/>
    </source>
</evidence>
<dbReference type="Proteomes" id="UP000018468">
    <property type="component" value="Unassembled WGS sequence"/>
</dbReference>
<protein>
    <recommendedName>
        <fullName evidence="8">Peptidase A2 domain-containing protein</fullName>
    </recommendedName>
</protein>
<keyword evidence="1" id="KW-0808">Transferase</keyword>
<evidence type="ECO:0008006" key="8">
    <source>
        <dbReference type="Google" id="ProtNLM"/>
    </source>
</evidence>
<dbReference type="AlphaFoldDB" id="W5LWX2"/>
<dbReference type="InterPro" id="IPR021109">
    <property type="entry name" value="Peptidase_aspartic_dom_sf"/>
</dbReference>
<dbReference type="OMA" id="SKIACAD"/>
<dbReference type="eggNOG" id="ENOG502RTUS">
    <property type="taxonomic scope" value="Eukaryota"/>
</dbReference>
<evidence type="ECO:0000256" key="5">
    <source>
        <dbReference type="SAM" id="MobiDB-lite"/>
    </source>
</evidence>
<evidence type="ECO:0000256" key="4">
    <source>
        <dbReference type="ARBA" id="ARBA00022759"/>
    </source>
</evidence>
<dbReference type="GO" id="GO:0016779">
    <property type="term" value="F:nucleotidyltransferase activity"/>
    <property type="evidence" value="ECO:0007669"/>
    <property type="project" value="UniProtKB-KW"/>
</dbReference>
<proteinExistence type="predicted"/>
<evidence type="ECO:0000313" key="6">
    <source>
        <dbReference type="Ensembl" id="ENSLOCP00000000629.1"/>
    </source>
</evidence>
<keyword evidence="7" id="KW-1185">Reference proteome</keyword>
<dbReference type="SUPFAM" id="SSF50630">
    <property type="entry name" value="Acid proteases"/>
    <property type="match status" value="1"/>
</dbReference>
<keyword evidence="2" id="KW-0548">Nucleotidyltransferase</keyword>
<accession>W5LWX2</accession>
<reference evidence="6" key="3">
    <citation type="submission" date="2025-09" db="UniProtKB">
        <authorList>
            <consortium name="Ensembl"/>
        </authorList>
    </citation>
    <scope>IDENTIFICATION</scope>
</reference>
<keyword evidence="4" id="KW-0255">Endonuclease</keyword>
<keyword evidence="3" id="KW-0540">Nuclease</keyword>
<dbReference type="PANTHER" id="PTHR37984:SF5">
    <property type="entry name" value="PROTEIN NYNRIN-LIKE"/>
    <property type="match status" value="1"/>
</dbReference>
<dbReference type="STRING" id="7918.ENSLOCP00000000629"/>
<evidence type="ECO:0000256" key="1">
    <source>
        <dbReference type="ARBA" id="ARBA00022679"/>
    </source>
</evidence>
<dbReference type="HOGENOM" id="CLU_1380926_0_0_1"/>
<dbReference type="GO" id="GO:0004519">
    <property type="term" value="F:endonuclease activity"/>
    <property type="evidence" value="ECO:0007669"/>
    <property type="project" value="UniProtKB-KW"/>
</dbReference>
<dbReference type="InParanoid" id="W5LWX2"/>
<dbReference type="Ensembl" id="ENSLOCT00000000631.1">
    <property type="protein sequence ID" value="ENSLOCP00000000629.1"/>
    <property type="gene ID" value="ENSLOCG00000000570.1"/>
</dbReference>
<sequence>SLKKTDKPVSTVQEPSSDSGKETVQINGQEIKMVIDTGSGRNLIGVERFKKVFAHRTKLKKTNKKCYAYAQISPLQCVGYFEAQLKWQENVIKDKAYGIEGNVEQLLRRKACFDLKILNVGDTVNVVDQSSERFQQLAQEYESLFKGLGQIKVTVDEKVLPVAQSLRRVPYPVIEAVNQELDKILDDGIIEQVNQGAD</sequence>
<reference evidence="7" key="1">
    <citation type="submission" date="2011-12" db="EMBL/GenBank/DDBJ databases">
        <title>The Draft Genome of Lepisosteus oculatus.</title>
        <authorList>
            <consortium name="The Broad Institute Genome Assembly &amp; Analysis Group"/>
            <consortium name="Computational R&amp;D Group"/>
            <consortium name="and Sequencing Platform"/>
            <person name="Di Palma F."/>
            <person name="Alfoldi J."/>
            <person name="Johnson J."/>
            <person name="Berlin A."/>
            <person name="Gnerre S."/>
            <person name="Jaffe D."/>
            <person name="MacCallum I."/>
            <person name="Young S."/>
            <person name="Walker B.J."/>
            <person name="Lander E.S."/>
            <person name="Lindblad-Toh K."/>
        </authorList>
    </citation>
    <scope>NUCLEOTIDE SEQUENCE [LARGE SCALE GENOMIC DNA]</scope>
</reference>
<reference evidence="6" key="2">
    <citation type="submission" date="2025-08" db="UniProtKB">
        <authorList>
            <consortium name="Ensembl"/>
        </authorList>
    </citation>
    <scope>IDENTIFICATION</scope>
</reference>
<feature type="compositionally biased region" description="Polar residues" evidence="5">
    <location>
        <begin position="8"/>
        <end position="23"/>
    </location>
</feature>
<evidence type="ECO:0000256" key="3">
    <source>
        <dbReference type="ARBA" id="ARBA00022722"/>
    </source>
</evidence>
<dbReference type="Bgee" id="ENSLOCG00000000570">
    <property type="expression patterns" value="Expressed in camera-type eye and 1 other cell type or tissue"/>
</dbReference>
<name>W5LWX2_LEPOC</name>
<evidence type="ECO:0000313" key="7">
    <source>
        <dbReference type="Proteomes" id="UP000018468"/>
    </source>
</evidence>
<organism evidence="6 7">
    <name type="scientific">Lepisosteus oculatus</name>
    <name type="common">Spotted gar</name>
    <dbReference type="NCBI Taxonomy" id="7918"/>
    <lineage>
        <taxon>Eukaryota</taxon>
        <taxon>Metazoa</taxon>
        <taxon>Chordata</taxon>
        <taxon>Craniata</taxon>
        <taxon>Vertebrata</taxon>
        <taxon>Euteleostomi</taxon>
        <taxon>Actinopterygii</taxon>
        <taxon>Neopterygii</taxon>
        <taxon>Holostei</taxon>
        <taxon>Semionotiformes</taxon>
        <taxon>Lepisosteidae</taxon>
        <taxon>Lepisosteus</taxon>
    </lineage>
</organism>
<dbReference type="InterPro" id="IPR050951">
    <property type="entry name" value="Retrovirus_Pol_polyprotein"/>
</dbReference>
<feature type="region of interest" description="Disordered" evidence="5">
    <location>
        <begin position="1"/>
        <end position="23"/>
    </location>
</feature>
<keyword evidence="4" id="KW-0378">Hydrolase</keyword>